<dbReference type="EMBL" id="JH767201">
    <property type="protein sequence ID" value="EQC27880.1"/>
    <property type="molecule type" value="Genomic_DNA"/>
</dbReference>
<dbReference type="PRINTS" id="PR01415">
    <property type="entry name" value="ANKYRIN"/>
</dbReference>
<feature type="transmembrane region" description="Helical" evidence="4">
    <location>
        <begin position="929"/>
        <end position="947"/>
    </location>
</feature>
<organism evidence="5 6">
    <name type="scientific">Saprolegnia diclina (strain VS20)</name>
    <dbReference type="NCBI Taxonomy" id="1156394"/>
    <lineage>
        <taxon>Eukaryota</taxon>
        <taxon>Sar</taxon>
        <taxon>Stramenopiles</taxon>
        <taxon>Oomycota</taxon>
        <taxon>Saprolegniomycetes</taxon>
        <taxon>Saprolegniales</taxon>
        <taxon>Saprolegniaceae</taxon>
        <taxon>Saprolegnia</taxon>
    </lineage>
</organism>
<name>T0Q398_SAPDV</name>
<evidence type="ECO:0000313" key="6">
    <source>
        <dbReference type="Proteomes" id="UP000030762"/>
    </source>
</evidence>
<dbReference type="VEuPathDB" id="FungiDB:SDRG_14301"/>
<dbReference type="eggNOG" id="KOG4177">
    <property type="taxonomic scope" value="Eukaryota"/>
</dbReference>
<feature type="repeat" description="ANK" evidence="3">
    <location>
        <begin position="230"/>
        <end position="251"/>
    </location>
</feature>
<feature type="transmembrane region" description="Helical" evidence="4">
    <location>
        <begin position="750"/>
        <end position="767"/>
    </location>
</feature>
<keyword evidence="1" id="KW-0677">Repeat</keyword>
<dbReference type="Pfam" id="PF13637">
    <property type="entry name" value="Ank_4"/>
    <property type="match status" value="1"/>
</dbReference>
<feature type="repeat" description="ANK" evidence="3">
    <location>
        <begin position="164"/>
        <end position="196"/>
    </location>
</feature>
<dbReference type="PROSITE" id="PS50297">
    <property type="entry name" value="ANK_REP_REGION"/>
    <property type="match status" value="8"/>
</dbReference>
<dbReference type="InterPro" id="IPR036770">
    <property type="entry name" value="Ankyrin_rpt-contain_sf"/>
</dbReference>
<evidence type="ECO:0000256" key="4">
    <source>
        <dbReference type="SAM" id="Phobius"/>
    </source>
</evidence>
<dbReference type="Pfam" id="PF00023">
    <property type="entry name" value="Ank"/>
    <property type="match status" value="1"/>
</dbReference>
<evidence type="ECO:0000256" key="2">
    <source>
        <dbReference type="ARBA" id="ARBA00023043"/>
    </source>
</evidence>
<feature type="transmembrane region" description="Helical" evidence="4">
    <location>
        <begin position="825"/>
        <end position="846"/>
    </location>
</feature>
<dbReference type="RefSeq" id="XP_008618645.1">
    <property type="nucleotide sequence ID" value="XM_008620423.1"/>
</dbReference>
<protein>
    <submittedName>
        <fullName evidence="5">Uncharacterized protein</fullName>
    </submittedName>
</protein>
<keyword evidence="4" id="KW-1133">Transmembrane helix</keyword>
<feature type="transmembrane region" description="Helical" evidence="4">
    <location>
        <begin position="1035"/>
        <end position="1055"/>
    </location>
</feature>
<keyword evidence="6" id="KW-1185">Reference proteome</keyword>
<feature type="transmembrane region" description="Helical" evidence="4">
    <location>
        <begin position="967"/>
        <end position="988"/>
    </location>
</feature>
<dbReference type="GeneID" id="19955028"/>
<gene>
    <name evidence="5" type="ORF">SDRG_14301</name>
</gene>
<evidence type="ECO:0000313" key="5">
    <source>
        <dbReference type="EMBL" id="EQC27880.1"/>
    </source>
</evidence>
<feature type="repeat" description="ANK" evidence="3">
    <location>
        <begin position="98"/>
        <end position="130"/>
    </location>
</feature>
<keyword evidence="4" id="KW-0812">Transmembrane</keyword>
<dbReference type="OrthoDB" id="20872at2759"/>
<dbReference type="InterPro" id="IPR002110">
    <property type="entry name" value="Ankyrin_rpt"/>
</dbReference>
<dbReference type="InterPro" id="IPR050889">
    <property type="entry name" value="Dendritic_Spine_Reg/Scaffold"/>
</dbReference>
<accession>T0Q398</accession>
<dbReference type="Pfam" id="PF12796">
    <property type="entry name" value="Ank_2"/>
    <property type="match status" value="6"/>
</dbReference>
<feature type="repeat" description="ANK" evidence="3">
    <location>
        <begin position="32"/>
        <end position="64"/>
    </location>
</feature>
<evidence type="ECO:0000256" key="3">
    <source>
        <dbReference type="PROSITE-ProRule" id="PRU00023"/>
    </source>
</evidence>
<dbReference type="Gene3D" id="1.25.40.20">
    <property type="entry name" value="Ankyrin repeat-containing domain"/>
    <property type="match status" value="7"/>
</dbReference>
<reference evidence="5 6" key="1">
    <citation type="submission" date="2012-04" db="EMBL/GenBank/DDBJ databases">
        <title>The Genome Sequence of Saprolegnia declina VS20.</title>
        <authorList>
            <consortium name="The Broad Institute Genome Sequencing Platform"/>
            <person name="Russ C."/>
            <person name="Nusbaum C."/>
            <person name="Tyler B."/>
            <person name="van West P."/>
            <person name="Dieguez-Uribeondo J."/>
            <person name="de Bruijn I."/>
            <person name="Tripathy S."/>
            <person name="Jiang R."/>
            <person name="Young S.K."/>
            <person name="Zeng Q."/>
            <person name="Gargeya S."/>
            <person name="Fitzgerald M."/>
            <person name="Haas B."/>
            <person name="Abouelleil A."/>
            <person name="Alvarado L."/>
            <person name="Arachchi H.M."/>
            <person name="Berlin A."/>
            <person name="Chapman S.B."/>
            <person name="Goldberg J."/>
            <person name="Griggs A."/>
            <person name="Gujja S."/>
            <person name="Hansen M."/>
            <person name="Howarth C."/>
            <person name="Imamovic A."/>
            <person name="Larimer J."/>
            <person name="McCowen C."/>
            <person name="Montmayeur A."/>
            <person name="Murphy C."/>
            <person name="Neiman D."/>
            <person name="Pearson M."/>
            <person name="Priest M."/>
            <person name="Roberts A."/>
            <person name="Saif S."/>
            <person name="Shea T."/>
            <person name="Sisk P."/>
            <person name="Sykes S."/>
            <person name="Wortman J."/>
            <person name="Nusbaum C."/>
            <person name="Birren B."/>
        </authorList>
    </citation>
    <scope>NUCLEOTIDE SEQUENCE [LARGE SCALE GENOMIC DNA]</scope>
    <source>
        <strain evidence="5 6">VS20</strain>
    </source>
</reference>
<dbReference type="PANTHER" id="PTHR24166:SF48">
    <property type="entry name" value="PROTEIN VAPYRIN"/>
    <property type="match status" value="1"/>
</dbReference>
<dbReference type="PROSITE" id="PS50088">
    <property type="entry name" value="ANK_REPEAT"/>
    <property type="match status" value="10"/>
</dbReference>
<dbReference type="Proteomes" id="UP000030762">
    <property type="component" value="Unassembled WGS sequence"/>
</dbReference>
<proteinExistence type="predicted"/>
<feature type="transmembrane region" description="Helical" evidence="4">
    <location>
        <begin position="687"/>
        <end position="706"/>
    </location>
</feature>
<dbReference type="STRING" id="1156394.T0Q398"/>
<keyword evidence="4" id="KW-0472">Membrane</keyword>
<feature type="repeat" description="ANK" evidence="3">
    <location>
        <begin position="351"/>
        <end position="383"/>
    </location>
</feature>
<dbReference type="eggNOG" id="KOG3676">
    <property type="taxonomic scope" value="Eukaryota"/>
</dbReference>
<feature type="repeat" description="ANK" evidence="3">
    <location>
        <begin position="197"/>
        <end position="229"/>
    </location>
</feature>
<feature type="repeat" description="ANK" evidence="3">
    <location>
        <begin position="435"/>
        <end position="467"/>
    </location>
</feature>
<feature type="transmembrane region" description="Helical" evidence="4">
    <location>
        <begin position="997"/>
        <end position="1015"/>
    </location>
</feature>
<feature type="repeat" description="ANK" evidence="3">
    <location>
        <begin position="131"/>
        <end position="163"/>
    </location>
</feature>
<feature type="repeat" description="ANK" evidence="3">
    <location>
        <begin position="265"/>
        <end position="297"/>
    </location>
</feature>
<dbReference type="InParanoid" id="T0Q398"/>
<dbReference type="PANTHER" id="PTHR24166">
    <property type="entry name" value="ROLLING PEBBLES, ISOFORM B"/>
    <property type="match status" value="1"/>
</dbReference>
<dbReference type="SUPFAM" id="SSF48403">
    <property type="entry name" value="Ankyrin repeat"/>
    <property type="match status" value="2"/>
</dbReference>
<feature type="transmembrane region" description="Helical" evidence="4">
    <location>
        <begin position="897"/>
        <end position="917"/>
    </location>
</feature>
<sequence length="1219" mass="135120">MSSLLRDARRGNVLEVKRRLALGEDAEQVDEAGDTAMVNAAAHGHHDVVRVLLAHGASPEAQREDRPSALLRATQKGCIDTVALLASHNANLESTFADGKTALIYACFHGLALIAKVLLEHHASTEVADDAGNTALHYATENGNTKIVQMLLGAHARTNVYNYERNTPLLIAAINGHIEPLRALLKYDADVDLPNDDGWTPLLCACDYGHVDCVKQLLAANAAVTAVTSNGSTALLLATKKGNTDIVRVLLAQSETPLEARLNSGGMTAVMIAAAVGNVTVLQQLLDADADFTATNHDNKTALQLATEKGHSACKALLLLRQQHPALYFSKSGQLDQLVRTRKALNDKDDTGRTALMLAAAEGHTHIVSYLLQHNAAITVLDNNGASALSMASGDCRRLLEREVLCRIVRDGDLETFEEILQENPALDLEQTDETGTTLLMLAAANGHPELVKLLLDRNADIDAAQAEGKTALSFALEASHRTCILYIGKERAFRERYPLLYHARSGNVEAARACILDTPAKIDERDPDGWSALMYAASFGHDALVQLLLENNAQIGGTDKGGKTAFMVAKDKAAFVKLILEKNATDLRFNEVMFKGAIECDPKLGKEILDAFLVEEGRYSLSFRDLDRIYGKESVEKSALYSILTLEAEDDAQNAVKAHCLQHIIMRRVLQLKWEFFAQRMYVEQCLMYILLLASSVISGCIYQLDEDPNTTNIFSLAFWTQARVTKRPRGNNKTHVDRVDDEGIQMSFMIWFVFVVYVFVAYVIVHFGLKPKRLWSLAGWCRDGTYSGLCAFLWRGAYVELNWGDENIMPDAPVWKAYAKKVLFFHSIFWTGVLCLPFLLYLGSRTNAEMTNVKDQYQALNNMVLWCTAFYFFYWEYKELQGYGLRKYMSNAVNAVQIMVFLLIMLVYVPCQLGFIPETVVVREYQLCMSGTICLALWILSLQYLEVHPTAGYLLPMMHGLLLDSVRFSILYGVFQVGLTCAYYILLQGSDGYESVLHTFITVYFVLFGQIQTGPIDDLASTSPVLSIFSKGLLMFHMAIAIVLLLNVLIAMMNNTLVEGLEKAKLEALASYANCILRLELSLDSRERTEMIYVIKPKFLQAKENAVLLDRSLQTGRDEAKPLLALKKPKKMDAHVGILNPAFHEVVLKSDYKTGYEQKGSATEDFQADMRASISALKKDQAAQLQQVKSQLSDMARVLQELQTASSVESGSASIQD</sequence>
<dbReference type="AlphaFoldDB" id="T0Q398"/>
<keyword evidence="2 3" id="KW-0040">ANK repeat</keyword>
<feature type="repeat" description="ANK" evidence="3">
    <location>
        <begin position="529"/>
        <end position="561"/>
    </location>
</feature>
<evidence type="ECO:0000256" key="1">
    <source>
        <dbReference type="ARBA" id="ARBA00022737"/>
    </source>
</evidence>
<dbReference type="SMART" id="SM00248">
    <property type="entry name" value="ANK"/>
    <property type="match status" value="15"/>
</dbReference>
<dbReference type="OMA" id="WGDENIM"/>
<feature type="transmembrane region" description="Helical" evidence="4">
    <location>
        <begin position="858"/>
        <end position="877"/>
    </location>
</feature>